<evidence type="ECO:0000313" key="7">
    <source>
        <dbReference type="Proteomes" id="UP001221142"/>
    </source>
</evidence>
<dbReference type="Gene3D" id="1.20.1250.20">
    <property type="entry name" value="MFS general substrate transporter like domains"/>
    <property type="match status" value="2"/>
</dbReference>
<feature type="transmembrane region" description="Helical" evidence="4">
    <location>
        <begin position="150"/>
        <end position="174"/>
    </location>
</feature>
<feature type="transmembrane region" description="Helical" evidence="4">
    <location>
        <begin position="323"/>
        <end position="342"/>
    </location>
</feature>
<keyword evidence="4" id="KW-0812">Transmembrane</keyword>
<reference evidence="6" key="1">
    <citation type="submission" date="2023-03" db="EMBL/GenBank/DDBJ databases">
        <title>Massive genome expansion in bonnet fungi (Mycena s.s.) driven by repeated elements and novel gene families across ecological guilds.</title>
        <authorList>
            <consortium name="Lawrence Berkeley National Laboratory"/>
            <person name="Harder C.B."/>
            <person name="Miyauchi S."/>
            <person name="Viragh M."/>
            <person name="Kuo A."/>
            <person name="Thoen E."/>
            <person name="Andreopoulos B."/>
            <person name="Lu D."/>
            <person name="Skrede I."/>
            <person name="Drula E."/>
            <person name="Henrissat B."/>
            <person name="Morin E."/>
            <person name="Kohler A."/>
            <person name="Barry K."/>
            <person name="LaButti K."/>
            <person name="Morin E."/>
            <person name="Salamov A."/>
            <person name="Lipzen A."/>
            <person name="Mereny Z."/>
            <person name="Hegedus B."/>
            <person name="Baldrian P."/>
            <person name="Stursova M."/>
            <person name="Weitz H."/>
            <person name="Taylor A."/>
            <person name="Grigoriev I.V."/>
            <person name="Nagy L.G."/>
            <person name="Martin F."/>
            <person name="Kauserud H."/>
        </authorList>
    </citation>
    <scope>NUCLEOTIDE SEQUENCE</scope>
    <source>
        <strain evidence="6">9284</strain>
    </source>
</reference>
<feature type="region of interest" description="Disordered" evidence="3">
    <location>
        <begin position="1"/>
        <end position="20"/>
    </location>
</feature>
<dbReference type="Pfam" id="PF07690">
    <property type="entry name" value="MFS_1"/>
    <property type="match status" value="1"/>
</dbReference>
<accession>A0AAD7BPB4</accession>
<evidence type="ECO:0000256" key="4">
    <source>
        <dbReference type="SAM" id="Phobius"/>
    </source>
</evidence>
<dbReference type="PANTHER" id="PTHR11360">
    <property type="entry name" value="MONOCARBOXYLATE TRANSPORTER"/>
    <property type="match status" value="1"/>
</dbReference>
<dbReference type="PROSITE" id="PS50850">
    <property type="entry name" value="MFS"/>
    <property type="match status" value="1"/>
</dbReference>
<dbReference type="InterPro" id="IPR036259">
    <property type="entry name" value="MFS_trans_sf"/>
</dbReference>
<sequence length="425" mass="46288">MAPTKDELERGTAAQDEENLETSFPEGGLRAWAAVAGSFLVQFCGFGRAFWVRAIQTFLTLYSRYTNAFGVYQDFYVRHYLTTSTSSAISSVLNPPPRWIGSVSAFLIFAGGLLSGRLYDRGYFYPLIWGGSFLCTLSLFMLSLCKPDQYYQIFLAQALGVGLGAGIMYVPSIAVISHYFQRRRTLAMCIPTSGSCLGAVVHAIMLNNTLHDDHLGFGSAVRMSAGLVGGLLLIACLLMHPRLPPPQTHLPLRKSISRFVRDVPCMLTVGAYYFPLFYLQLEAVKHGIDEHVAFYTLVILNASGFFGRLLPGFLPNRLGVIDIATLSSAVVAVFILCLLALSKTMVGVLVFSVLCGFFGGMFFTTMPPIIAVLTPNIEGLGLRIGIGFAIVGLGGLVGPPIEGALLTSRFIWWRPTLFSGVRSVT</sequence>
<organism evidence="6 7">
    <name type="scientific">Roridomyces roridus</name>
    <dbReference type="NCBI Taxonomy" id="1738132"/>
    <lineage>
        <taxon>Eukaryota</taxon>
        <taxon>Fungi</taxon>
        <taxon>Dikarya</taxon>
        <taxon>Basidiomycota</taxon>
        <taxon>Agaricomycotina</taxon>
        <taxon>Agaricomycetes</taxon>
        <taxon>Agaricomycetidae</taxon>
        <taxon>Agaricales</taxon>
        <taxon>Marasmiineae</taxon>
        <taxon>Mycenaceae</taxon>
        <taxon>Roridomyces</taxon>
    </lineage>
</organism>
<dbReference type="InterPro" id="IPR011701">
    <property type="entry name" value="MFS"/>
</dbReference>
<feature type="transmembrane region" description="Helical" evidence="4">
    <location>
        <begin position="348"/>
        <end position="373"/>
    </location>
</feature>
<dbReference type="InterPro" id="IPR020846">
    <property type="entry name" value="MFS_dom"/>
</dbReference>
<name>A0AAD7BPB4_9AGAR</name>
<evidence type="ECO:0000256" key="3">
    <source>
        <dbReference type="SAM" id="MobiDB-lite"/>
    </source>
</evidence>
<comment type="subcellular location">
    <subcellularLocation>
        <location evidence="1">Membrane</location>
        <topology evidence="1">Multi-pass membrane protein</topology>
    </subcellularLocation>
</comment>
<keyword evidence="4" id="KW-0472">Membrane</keyword>
<comment type="caution">
    <text evidence="6">The sequence shown here is derived from an EMBL/GenBank/DDBJ whole genome shotgun (WGS) entry which is preliminary data.</text>
</comment>
<evidence type="ECO:0000256" key="2">
    <source>
        <dbReference type="ARBA" id="ARBA00006727"/>
    </source>
</evidence>
<comment type="similarity">
    <text evidence="2">Belongs to the major facilitator superfamily. Monocarboxylate porter (TC 2.A.1.13) family.</text>
</comment>
<feature type="transmembrane region" description="Helical" evidence="4">
    <location>
        <begin position="380"/>
        <end position="401"/>
    </location>
</feature>
<evidence type="ECO:0000256" key="1">
    <source>
        <dbReference type="ARBA" id="ARBA00004141"/>
    </source>
</evidence>
<proteinExistence type="inferred from homology"/>
<feature type="domain" description="Major facilitator superfamily (MFS) profile" evidence="5">
    <location>
        <begin position="250"/>
        <end position="425"/>
    </location>
</feature>
<feature type="transmembrane region" description="Helical" evidence="4">
    <location>
        <begin position="186"/>
        <end position="205"/>
    </location>
</feature>
<protein>
    <submittedName>
        <fullName evidence="6">Major facilitator superfamily domain-containing protein</fullName>
    </submittedName>
</protein>
<keyword evidence="7" id="KW-1185">Reference proteome</keyword>
<dbReference type="PANTHER" id="PTHR11360:SF234">
    <property type="entry name" value="MFS-TYPE TRANSPORTER DBAD-RELATED"/>
    <property type="match status" value="1"/>
</dbReference>
<dbReference type="GO" id="GO:0016020">
    <property type="term" value="C:membrane"/>
    <property type="evidence" value="ECO:0007669"/>
    <property type="project" value="UniProtKB-SubCell"/>
</dbReference>
<feature type="transmembrane region" description="Helical" evidence="4">
    <location>
        <begin position="217"/>
        <end position="238"/>
    </location>
</feature>
<evidence type="ECO:0000259" key="5">
    <source>
        <dbReference type="PROSITE" id="PS50850"/>
    </source>
</evidence>
<feature type="transmembrane region" description="Helical" evidence="4">
    <location>
        <begin position="31"/>
        <end position="51"/>
    </location>
</feature>
<evidence type="ECO:0000313" key="6">
    <source>
        <dbReference type="EMBL" id="KAJ7626803.1"/>
    </source>
</evidence>
<keyword evidence="4" id="KW-1133">Transmembrane helix</keyword>
<feature type="transmembrane region" description="Helical" evidence="4">
    <location>
        <begin position="123"/>
        <end position="144"/>
    </location>
</feature>
<dbReference type="Proteomes" id="UP001221142">
    <property type="component" value="Unassembled WGS sequence"/>
</dbReference>
<dbReference type="InterPro" id="IPR050327">
    <property type="entry name" value="Proton-linked_MCT"/>
</dbReference>
<feature type="non-terminal residue" evidence="6">
    <location>
        <position position="1"/>
    </location>
</feature>
<dbReference type="SUPFAM" id="SSF103473">
    <property type="entry name" value="MFS general substrate transporter"/>
    <property type="match status" value="1"/>
</dbReference>
<dbReference type="GO" id="GO:0022857">
    <property type="term" value="F:transmembrane transporter activity"/>
    <property type="evidence" value="ECO:0007669"/>
    <property type="project" value="InterPro"/>
</dbReference>
<feature type="compositionally biased region" description="Basic and acidic residues" evidence="3">
    <location>
        <begin position="1"/>
        <end position="10"/>
    </location>
</feature>
<dbReference type="EMBL" id="JARKIF010000011">
    <property type="protein sequence ID" value="KAJ7626803.1"/>
    <property type="molecule type" value="Genomic_DNA"/>
</dbReference>
<gene>
    <name evidence="6" type="ORF">FB45DRAFT_1081605</name>
</gene>
<dbReference type="AlphaFoldDB" id="A0AAD7BPB4"/>
<feature type="transmembrane region" description="Helical" evidence="4">
    <location>
        <begin position="259"/>
        <end position="280"/>
    </location>
</feature>